<keyword evidence="2" id="KW-1185">Reference proteome</keyword>
<evidence type="ECO:0000313" key="1">
    <source>
        <dbReference type="EMBL" id="MCW6038713.1"/>
    </source>
</evidence>
<gene>
    <name evidence="1" type="ORF">K4A83_20910</name>
</gene>
<comment type="caution">
    <text evidence="1">The sequence shown here is derived from an EMBL/GenBank/DDBJ whole genome shotgun (WGS) entry which is preliminary data.</text>
</comment>
<protein>
    <submittedName>
        <fullName evidence="1">Uncharacterized protein</fullName>
    </submittedName>
</protein>
<organism evidence="1 2">
    <name type="scientific">Spirulina subsalsa FACHB-351</name>
    <dbReference type="NCBI Taxonomy" id="234711"/>
    <lineage>
        <taxon>Bacteria</taxon>
        <taxon>Bacillati</taxon>
        <taxon>Cyanobacteriota</taxon>
        <taxon>Cyanophyceae</taxon>
        <taxon>Spirulinales</taxon>
        <taxon>Spirulinaceae</taxon>
        <taxon>Spirulina</taxon>
    </lineage>
</organism>
<sequence length="67" mass="7982">METQDLKELIRDTIRTVLREERLTLWLALLPRVSNREMKAIETEFGKPTDYQTEEALDMTDWVRNGD</sequence>
<proteinExistence type="predicted"/>
<accession>A0ABT3LB42</accession>
<evidence type="ECO:0000313" key="2">
    <source>
        <dbReference type="Proteomes" id="UP001526426"/>
    </source>
</evidence>
<dbReference type="EMBL" id="JAIHOM010000165">
    <property type="protein sequence ID" value="MCW6038713.1"/>
    <property type="molecule type" value="Genomic_DNA"/>
</dbReference>
<reference evidence="1 2" key="1">
    <citation type="submission" date="2021-08" db="EMBL/GenBank/DDBJ databases">
        <title>Draft genome sequence of Spirulina subsalsa with high tolerance to salinity and hype-accumulation of phycocyanin.</title>
        <authorList>
            <person name="Pei H."/>
            <person name="Jiang L."/>
        </authorList>
    </citation>
    <scope>NUCLEOTIDE SEQUENCE [LARGE SCALE GENOMIC DNA]</scope>
    <source>
        <strain evidence="1 2">FACHB-351</strain>
    </source>
</reference>
<dbReference type="Proteomes" id="UP001526426">
    <property type="component" value="Unassembled WGS sequence"/>
</dbReference>
<name>A0ABT3LB42_9CYAN</name>